<sequence>MADAPASAVRHDNGIIHQHLKTSNLQIFSKTIIMWLPNFTQQFSTTIDMWSVGCVMAELIFDGKTQDFQNAWHTERDNLVLNFLNLLGYLEPNYRALSRSPIYKSLTSSIQSTSISDTPLVSPTATSLNRDLGQYIFVLNFLPEVPICTFKLVFLFIEKDFQLALQDVPRQVGFPRRRFPGLAYTTNTDYLWAPDQREE</sequence>
<reference evidence="1 2" key="1">
    <citation type="submission" date="2020-09" db="EMBL/GenBank/DDBJ databases">
        <title>De no assembly of potato wild relative species, Solanum commersonii.</title>
        <authorList>
            <person name="Cho K."/>
        </authorList>
    </citation>
    <scope>NUCLEOTIDE SEQUENCE [LARGE SCALE GENOMIC DNA]</scope>
    <source>
        <strain evidence="1">LZ3.2</strain>
        <tissue evidence="1">Leaf</tissue>
    </source>
</reference>
<keyword evidence="2" id="KW-1185">Reference proteome</keyword>
<dbReference type="Gene3D" id="1.10.510.10">
    <property type="entry name" value="Transferase(Phosphotransferase) domain 1"/>
    <property type="match status" value="1"/>
</dbReference>
<evidence type="ECO:0008006" key="3">
    <source>
        <dbReference type="Google" id="ProtNLM"/>
    </source>
</evidence>
<dbReference type="Proteomes" id="UP000824120">
    <property type="component" value="Chromosome 4"/>
</dbReference>
<dbReference type="AlphaFoldDB" id="A0A9J5ZFT1"/>
<name>A0A9J5ZFT1_SOLCO</name>
<organism evidence="1 2">
    <name type="scientific">Solanum commersonii</name>
    <name type="common">Commerson's wild potato</name>
    <name type="synonym">Commerson's nightshade</name>
    <dbReference type="NCBI Taxonomy" id="4109"/>
    <lineage>
        <taxon>Eukaryota</taxon>
        <taxon>Viridiplantae</taxon>
        <taxon>Streptophyta</taxon>
        <taxon>Embryophyta</taxon>
        <taxon>Tracheophyta</taxon>
        <taxon>Spermatophyta</taxon>
        <taxon>Magnoliopsida</taxon>
        <taxon>eudicotyledons</taxon>
        <taxon>Gunneridae</taxon>
        <taxon>Pentapetalae</taxon>
        <taxon>asterids</taxon>
        <taxon>lamiids</taxon>
        <taxon>Solanales</taxon>
        <taxon>Solanaceae</taxon>
        <taxon>Solanoideae</taxon>
        <taxon>Solaneae</taxon>
        <taxon>Solanum</taxon>
    </lineage>
</organism>
<gene>
    <name evidence="1" type="ORF">H5410_022811</name>
</gene>
<evidence type="ECO:0000313" key="1">
    <source>
        <dbReference type="EMBL" id="KAG5611530.1"/>
    </source>
</evidence>
<proteinExistence type="predicted"/>
<dbReference type="SUPFAM" id="SSF56112">
    <property type="entry name" value="Protein kinase-like (PK-like)"/>
    <property type="match status" value="1"/>
</dbReference>
<dbReference type="OrthoDB" id="10528489at2759"/>
<accession>A0A9J5ZFT1</accession>
<dbReference type="EMBL" id="JACXVP010000004">
    <property type="protein sequence ID" value="KAG5611530.1"/>
    <property type="molecule type" value="Genomic_DNA"/>
</dbReference>
<evidence type="ECO:0000313" key="2">
    <source>
        <dbReference type="Proteomes" id="UP000824120"/>
    </source>
</evidence>
<dbReference type="InterPro" id="IPR011009">
    <property type="entry name" value="Kinase-like_dom_sf"/>
</dbReference>
<comment type="caution">
    <text evidence="1">The sequence shown here is derived from an EMBL/GenBank/DDBJ whole genome shotgun (WGS) entry which is preliminary data.</text>
</comment>
<protein>
    <recommendedName>
        <fullName evidence="3">Protein kinase domain-containing protein</fullName>
    </recommendedName>
</protein>